<evidence type="ECO:0000313" key="1">
    <source>
        <dbReference type="EMBL" id="CAG7610961.1"/>
    </source>
</evidence>
<accession>A0A916JWT1</accession>
<sequence length="301" mass="34903">MPTKQSLIDAIADALAVQQKDYMIGDACDSLNLEPTDYNPSISKRVYVRKRLRNKDISELLKIADKVLMDYGDTNERILEKEVQLHRGQFGNVEQIIFASNQKPDITFDLINHKLNIINANGSLIFDRQILQSEGLYLQDLLDWWQPIGNGSSLYNRMLSSIQSDPEELFYATYYRHFRPLLGDKLPALLPQVHFNYDPKTIKQLGGQRRITQRMDFLMFLPNKRAIFEIDGIHHYSVVGNGGKPTPNPQEYAKMVSEDRMYRLAGYDVFRFGGYEFIDNQIAEKMIIDFFNDYFSGNKIH</sequence>
<evidence type="ECO:0008006" key="3">
    <source>
        <dbReference type="Google" id="ProtNLM"/>
    </source>
</evidence>
<dbReference type="Proteomes" id="UP000693672">
    <property type="component" value="Unassembled WGS sequence"/>
</dbReference>
<comment type="caution">
    <text evidence="1">The sequence shown here is derived from an EMBL/GenBank/DDBJ whole genome shotgun (WGS) entry which is preliminary data.</text>
</comment>
<reference evidence="1" key="1">
    <citation type="submission" date="2021-06" db="EMBL/GenBank/DDBJ databases">
        <authorList>
            <person name="Criscuolo A."/>
        </authorList>
    </citation>
    <scope>NUCLEOTIDE SEQUENCE</scope>
    <source>
        <strain evidence="1">CIP111600</strain>
    </source>
</reference>
<name>A0A916JWT1_9BACL</name>
<dbReference type="AlphaFoldDB" id="A0A916JWT1"/>
<evidence type="ECO:0000313" key="2">
    <source>
        <dbReference type="Proteomes" id="UP000693672"/>
    </source>
</evidence>
<gene>
    <name evidence="1" type="ORF">PAESOLCIP111_01313</name>
</gene>
<protein>
    <recommendedName>
        <fullName evidence="3">AbiJ-NTD3 domain-containing protein</fullName>
    </recommendedName>
</protein>
<organism evidence="1 2">
    <name type="scientific">Paenibacillus solanacearum</name>
    <dbReference type="NCBI Taxonomy" id="2048548"/>
    <lineage>
        <taxon>Bacteria</taxon>
        <taxon>Bacillati</taxon>
        <taxon>Bacillota</taxon>
        <taxon>Bacilli</taxon>
        <taxon>Bacillales</taxon>
        <taxon>Paenibacillaceae</taxon>
        <taxon>Paenibacillus</taxon>
    </lineage>
</organism>
<dbReference type="RefSeq" id="WP_218091127.1">
    <property type="nucleotide sequence ID" value="NZ_CAJVAS010000004.1"/>
</dbReference>
<dbReference type="EMBL" id="CAJVAS010000004">
    <property type="protein sequence ID" value="CAG7610961.1"/>
    <property type="molecule type" value="Genomic_DNA"/>
</dbReference>
<proteinExistence type="predicted"/>
<keyword evidence="2" id="KW-1185">Reference proteome</keyword>